<feature type="domain" description="EF-hand" evidence="4">
    <location>
        <begin position="190"/>
        <end position="225"/>
    </location>
</feature>
<comment type="caution">
    <text evidence="5">The sequence shown here is derived from an EMBL/GenBank/DDBJ whole genome shotgun (WGS) entry which is preliminary data.</text>
</comment>
<evidence type="ECO:0000259" key="4">
    <source>
        <dbReference type="PROSITE" id="PS50222"/>
    </source>
</evidence>
<proteinExistence type="predicted"/>
<dbReference type="SUPFAM" id="SSF47473">
    <property type="entry name" value="EF-hand"/>
    <property type="match status" value="1"/>
</dbReference>
<feature type="domain" description="EF-hand" evidence="4">
    <location>
        <begin position="93"/>
        <end position="128"/>
    </location>
</feature>
<evidence type="ECO:0000256" key="2">
    <source>
        <dbReference type="ARBA" id="ARBA00022737"/>
    </source>
</evidence>
<dbReference type="Pfam" id="PF13499">
    <property type="entry name" value="EF-hand_7"/>
    <property type="match status" value="1"/>
</dbReference>
<evidence type="ECO:0000313" key="5">
    <source>
        <dbReference type="EMBL" id="GKT29677.1"/>
    </source>
</evidence>
<reference evidence="5" key="1">
    <citation type="submission" date="2022-03" db="EMBL/GenBank/DDBJ databases">
        <title>Draft genome sequence of Aduncisulcus paluster, a free-living microaerophilic Fornicata.</title>
        <authorList>
            <person name="Yuyama I."/>
            <person name="Kume K."/>
            <person name="Tamura T."/>
            <person name="Inagaki Y."/>
            <person name="Hashimoto T."/>
        </authorList>
    </citation>
    <scope>NUCLEOTIDE SEQUENCE</scope>
    <source>
        <strain evidence="5">NY0171</strain>
    </source>
</reference>
<keyword evidence="3" id="KW-0106">Calcium</keyword>
<dbReference type="Gene3D" id="1.10.238.10">
    <property type="entry name" value="EF-hand"/>
    <property type="match status" value="1"/>
</dbReference>
<dbReference type="InterPro" id="IPR011992">
    <property type="entry name" value="EF-hand-dom_pair"/>
</dbReference>
<evidence type="ECO:0000256" key="1">
    <source>
        <dbReference type="ARBA" id="ARBA00022723"/>
    </source>
</evidence>
<dbReference type="InterPro" id="IPR018247">
    <property type="entry name" value="EF_Hand_1_Ca_BS"/>
</dbReference>
<dbReference type="SMART" id="SM00054">
    <property type="entry name" value="EFh"/>
    <property type="match status" value="3"/>
</dbReference>
<keyword evidence="1" id="KW-0479">Metal-binding</keyword>
<feature type="domain" description="EF-hand" evidence="4">
    <location>
        <begin position="146"/>
        <end position="181"/>
    </location>
</feature>
<name>A0ABQ5KCN4_9EUKA</name>
<dbReference type="Proteomes" id="UP001057375">
    <property type="component" value="Unassembled WGS sequence"/>
</dbReference>
<sequence>MGCCQSSHSLEKEYILNLEKTFDIPKGHIKAYWDDYCVLANEKDHDEVAESMKTDMEKELIVSEVDAEKIPAQKLLYIPVDEFARVMAGGSEERNVFIERLISTIDVDGNGEVDFEEYVCAMELLKPIQGKKEDMNEEETKVFKAKLEKKMKFAFSIFDVDKSGDIDESELKEIFTMSLESAGMVAGTKKIAKLVKEVFRIADTDKNGTIDWDEFSAMSQSNPRYLDMFDGLMKK</sequence>
<evidence type="ECO:0000256" key="3">
    <source>
        <dbReference type="ARBA" id="ARBA00022837"/>
    </source>
</evidence>
<dbReference type="InterPro" id="IPR002048">
    <property type="entry name" value="EF_hand_dom"/>
</dbReference>
<gene>
    <name evidence="5" type="ORF">ADUPG1_014132</name>
</gene>
<keyword evidence="2" id="KW-0677">Repeat</keyword>
<organism evidence="5 6">
    <name type="scientific">Aduncisulcus paluster</name>
    <dbReference type="NCBI Taxonomy" id="2918883"/>
    <lineage>
        <taxon>Eukaryota</taxon>
        <taxon>Metamonada</taxon>
        <taxon>Carpediemonas-like organisms</taxon>
        <taxon>Aduncisulcus</taxon>
    </lineage>
</organism>
<dbReference type="PROSITE" id="PS00018">
    <property type="entry name" value="EF_HAND_1"/>
    <property type="match status" value="3"/>
</dbReference>
<dbReference type="EMBL" id="BQXS01013841">
    <property type="protein sequence ID" value="GKT29677.1"/>
    <property type="molecule type" value="Genomic_DNA"/>
</dbReference>
<keyword evidence="6" id="KW-1185">Reference proteome</keyword>
<dbReference type="PROSITE" id="PS50222">
    <property type="entry name" value="EF_HAND_2"/>
    <property type="match status" value="3"/>
</dbReference>
<accession>A0ABQ5KCN4</accession>
<dbReference type="PANTHER" id="PTHR45942">
    <property type="entry name" value="PROTEIN PHOSPATASE 3 REGULATORY SUBUNIT B ALPHA ISOFORM TYPE 1"/>
    <property type="match status" value="1"/>
</dbReference>
<evidence type="ECO:0000313" key="6">
    <source>
        <dbReference type="Proteomes" id="UP001057375"/>
    </source>
</evidence>
<dbReference type="Pfam" id="PF13202">
    <property type="entry name" value="EF-hand_5"/>
    <property type="match status" value="1"/>
</dbReference>
<protein>
    <submittedName>
        <fullName evidence="5">Recoverin family like protein</fullName>
    </submittedName>
</protein>